<dbReference type="NCBIfam" id="TIGR00431">
    <property type="entry name" value="TruB"/>
    <property type="match status" value="1"/>
</dbReference>
<dbReference type="InterPro" id="IPR020103">
    <property type="entry name" value="PsdUridine_synth_cat_dom_sf"/>
</dbReference>
<protein>
    <recommendedName>
        <fullName evidence="5">tRNA pseudouridine synthase B</fullName>
        <ecNumber evidence="5">5.4.99.25</ecNumber>
    </recommendedName>
    <alternativeName>
        <fullName evidence="5">tRNA pseudouridine(55) synthase</fullName>
        <shortName evidence="5">Psi55 synthase</shortName>
    </alternativeName>
    <alternativeName>
        <fullName evidence="5">tRNA pseudouridylate synthase</fullName>
    </alternativeName>
    <alternativeName>
        <fullName evidence="5">tRNA-uridine isomerase</fullName>
    </alternativeName>
</protein>
<reference evidence="8 9" key="1">
    <citation type="journal article" date="2015" name="Int. J. Syst. Evol. Microbiol.">
        <title>Mariniphaga sediminis sp. nov., isolated from coastal sediment.</title>
        <authorList>
            <person name="Wang F.Q."/>
            <person name="Shen Q.Y."/>
            <person name="Chen G.J."/>
            <person name="Du Z.J."/>
        </authorList>
    </citation>
    <scope>NUCLEOTIDE SEQUENCE [LARGE SCALE GENOMIC DNA]</scope>
    <source>
        <strain evidence="8 9">SY21</strain>
    </source>
</reference>
<comment type="caution">
    <text evidence="8">The sequence shown here is derived from an EMBL/GenBank/DDBJ whole genome shotgun (WGS) entry which is preliminary data.</text>
</comment>
<dbReference type="InterPro" id="IPR014780">
    <property type="entry name" value="tRNA_psdUridine_synth_TruB"/>
</dbReference>
<dbReference type="InterPro" id="IPR032819">
    <property type="entry name" value="TruB_C"/>
</dbReference>
<evidence type="ECO:0000256" key="4">
    <source>
        <dbReference type="ARBA" id="ARBA00023235"/>
    </source>
</evidence>
<evidence type="ECO:0000313" key="8">
    <source>
        <dbReference type="EMBL" id="RIH66413.1"/>
    </source>
</evidence>
<dbReference type="GO" id="GO:1990481">
    <property type="term" value="P:mRNA pseudouridine synthesis"/>
    <property type="evidence" value="ECO:0007669"/>
    <property type="project" value="TreeGrafter"/>
</dbReference>
<dbReference type="Proteomes" id="UP000266441">
    <property type="component" value="Unassembled WGS sequence"/>
</dbReference>
<gene>
    <name evidence="5 8" type="primary">truB</name>
    <name evidence="8" type="ORF">D1164_05800</name>
</gene>
<keyword evidence="9" id="KW-1185">Reference proteome</keyword>
<keyword evidence="3 5" id="KW-0819">tRNA processing</keyword>
<dbReference type="Pfam" id="PF16198">
    <property type="entry name" value="TruB_C_2"/>
    <property type="match status" value="1"/>
</dbReference>
<dbReference type="RefSeq" id="WP_119349000.1">
    <property type="nucleotide sequence ID" value="NZ_QWET01000003.1"/>
</dbReference>
<sequence>MSGLGKTYDFLGGEVLLFDKNLDWTSFDLVQRVRNTLCREMGIKKMKVGHAGTLDPLATGLMIICTGRATKLIESFQEKEKEYVATLKLGATTPSFDRETEEDNQTDASSVTRESFMSVLQKFVGNIEQVPPLFSAVKVKGKRAFDYARNGEELKLQPKKIVIQKIDVESFELPYVTIRVVCSKGTYIRALARDIGEELGCGAYLTGLRRTRIGEFNVEEALSIDFFLKNLDSFVTN</sequence>
<dbReference type="CDD" id="cd02573">
    <property type="entry name" value="PseudoU_synth_EcTruB"/>
    <property type="match status" value="1"/>
</dbReference>
<accession>A0A399D4S1</accession>
<proteinExistence type="inferred from homology"/>
<dbReference type="GO" id="GO:0160148">
    <property type="term" value="F:tRNA pseudouridine(55) synthase activity"/>
    <property type="evidence" value="ECO:0007669"/>
    <property type="project" value="UniProtKB-EC"/>
</dbReference>
<evidence type="ECO:0000259" key="7">
    <source>
        <dbReference type="Pfam" id="PF16198"/>
    </source>
</evidence>
<evidence type="ECO:0000256" key="3">
    <source>
        <dbReference type="ARBA" id="ARBA00022694"/>
    </source>
</evidence>
<dbReference type="Gene3D" id="3.30.2350.10">
    <property type="entry name" value="Pseudouridine synthase"/>
    <property type="match status" value="1"/>
</dbReference>
<dbReference type="GO" id="GO:0031119">
    <property type="term" value="P:tRNA pseudouridine synthesis"/>
    <property type="evidence" value="ECO:0007669"/>
    <property type="project" value="UniProtKB-UniRule"/>
</dbReference>
<comment type="similarity">
    <text evidence="2 5">Belongs to the pseudouridine synthase TruB family. Type 1 subfamily.</text>
</comment>
<evidence type="ECO:0000256" key="2">
    <source>
        <dbReference type="ARBA" id="ARBA00005642"/>
    </source>
</evidence>
<evidence type="ECO:0000259" key="6">
    <source>
        <dbReference type="Pfam" id="PF01509"/>
    </source>
</evidence>
<evidence type="ECO:0000313" key="9">
    <source>
        <dbReference type="Proteomes" id="UP000266441"/>
    </source>
</evidence>
<feature type="active site" description="Nucleophile" evidence="5">
    <location>
        <position position="55"/>
    </location>
</feature>
<feature type="domain" description="Pseudouridine synthase II N-terminal" evidence="6">
    <location>
        <begin position="44"/>
        <end position="188"/>
    </location>
</feature>
<name>A0A399D4S1_9BACT</name>
<dbReference type="PANTHER" id="PTHR13767:SF2">
    <property type="entry name" value="PSEUDOURIDYLATE SYNTHASE TRUB1"/>
    <property type="match status" value="1"/>
</dbReference>
<dbReference type="AlphaFoldDB" id="A0A399D4S1"/>
<dbReference type="OrthoDB" id="9802309at2"/>
<dbReference type="EMBL" id="QWET01000003">
    <property type="protein sequence ID" value="RIH66413.1"/>
    <property type="molecule type" value="Genomic_DNA"/>
</dbReference>
<evidence type="ECO:0000256" key="1">
    <source>
        <dbReference type="ARBA" id="ARBA00000385"/>
    </source>
</evidence>
<dbReference type="PANTHER" id="PTHR13767">
    <property type="entry name" value="TRNA-PSEUDOURIDINE SYNTHASE"/>
    <property type="match status" value="1"/>
</dbReference>
<organism evidence="8 9">
    <name type="scientific">Mariniphaga sediminis</name>
    <dbReference type="NCBI Taxonomy" id="1628158"/>
    <lineage>
        <taxon>Bacteria</taxon>
        <taxon>Pseudomonadati</taxon>
        <taxon>Bacteroidota</taxon>
        <taxon>Bacteroidia</taxon>
        <taxon>Marinilabiliales</taxon>
        <taxon>Prolixibacteraceae</taxon>
        <taxon>Mariniphaga</taxon>
    </lineage>
</organism>
<comment type="catalytic activity">
    <reaction evidence="1 5">
        <text>uridine(55) in tRNA = pseudouridine(55) in tRNA</text>
        <dbReference type="Rhea" id="RHEA:42532"/>
        <dbReference type="Rhea" id="RHEA-COMP:10101"/>
        <dbReference type="Rhea" id="RHEA-COMP:10102"/>
        <dbReference type="ChEBI" id="CHEBI:65314"/>
        <dbReference type="ChEBI" id="CHEBI:65315"/>
        <dbReference type="EC" id="5.4.99.25"/>
    </reaction>
</comment>
<dbReference type="GO" id="GO:0003723">
    <property type="term" value="F:RNA binding"/>
    <property type="evidence" value="ECO:0007669"/>
    <property type="project" value="InterPro"/>
</dbReference>
<feature type="domain" description="tRNA pseudouridylate synthase B C-terminal" evidence="7">
    <location>
        <begin position="189"/>
        <end position="224"/>
    </location>
</feature>
<dbReference type="EC" id="5.4.99.25" evidence="5"/>
<evidence type="ECO:0000256" key="5">
    <source>
        <dbReference type="HAMAP-Rule" id="MF_01080"/>
    </source>
</evidence>
<comment type="function">
    <text evidence="5">Responsible for synthesis of pseudouridine from uracil-55 in the psi GC loop of transfer RNAs.</text>
</comment>
<dbReference type="InterPro" id="IPR002501">
    <property type="entry name" value="PsdUridine_synth_N"/>
</dbReference>
<dbReference type="HAMAP" id="MF_01080">
    <property type="entry name" value="TruB_bact"/>
    <property type="match status" value="1"/>
</dbReference>
<keyword evidence="4 5" id="KW-0413">Isomerase</keyword>
<dbReference type="Pfam" id="PF01509">
    <property type="entry name" value="TruB_N"/>
    <property type="match status" value="1"/>
</dbReference>
<dbReference type="SUPFAM" id="SSF55120">
    <property type="entry name" value="Pseudouridine synthase"/>
    <property type="match status" value="1"/>
</dbReference>